<dbReference type="InterPro" id="IPR018062">
    <property type="entry name" value="HTH_AraC-typ_CS"/>
</dbReference>
<protein>
    <submittedName>
        <fullName evidence="5">HTH-type transcriptional activator RhaS</fullName>
    </submittedName>
</protein>
<evidence type="ECO:0000256" key="1">
    <source>
        <dbReference type="ARBA" id="ARBA00023015"/>
    </source>
</evidence>
<organism evidence="5 6">
    <name type="scientific">Paenibacillus solanacearum</name>
    <dbReference type="NCBI Taxonomy" id="2048548"/>
    <lineage>
        <taxon>Bacteria</taxon>
        <taxon>Bacillati</taxon>
        <taxon>Bacillota</taxon>
        <taxon>Bacilli</taxon>
        <taxon>Bacillales</taxon>
        <taxon>Paenibacillaceae</taxon>
        <taxon>Paenibacillus</taxon>
    </lineage>
</organism>
<keyword evidence="2" id="KW-0238">DNA-binding</keyword>
<evidence type="ECO:0000256" key="3">
    <source>
        <dbReference type="ARBA" id="ARBA00023163"/>
    </source>
</evidence>
<dbReference type="EMBL" id="CAJVAS010000017">
    <property type="protein sequence ID" value="CAG7636443.1"/>
    <property type="molecule type" value="Genomic_DNA"/>
</dbReference>
<dbReference type="PANTHER" id="PTHR43280:SF10">
    <property type="entry name" value="REGULATORY PROTEIN POCR"/>
    <property type="match status" value="1"/>
</dbReference>
<sequence>MLPYKAFAAQGSEHLSLPLRLCSIDYHRDSPVTSPYSFHVCQVIVGMKGKGVLRLHGEKEFVLKPGQAVILKPGITHEFEQQDIGWETAAVRFDCNPFVLSQFRLRAHKPLDLHSSNRVMELIERLQRQTRSEEGTALKLSEMVYSLLLEIKLQSESLQQKASYPVLTTQRVMDYIHKNYARKLNLDEFSRVFGYTPQHLNRIFKKESGYSIYQYILKVQLEQAADMLGNEELTVEQVADEVGMEWRSFYRLFQRKYEASPGEFRKLMKQKTPS</sequence>
<evidence type="ECO:0000259" key="4">
    <source>
        <dbReference type="PROSITE" id="PS01124"/>
    </source>
</evidence>
<dbReference type="Proteomes" id="UP000693672">
    <property type="component" value="Unassembled WGS sequence"/>
</dbReference>
<name>A0A916K6L9_9BACL</name>
<evidence type="ECO:0000313" key="5">
    <source>
        <dbReference type="EMBL" id="CAG7636443.1"/>
    </source>
</evidence>
<feature type="domain" description="HTH araC/xylS-type" evidence="4">
    <location>
        <begin position="170"/>
        <end position="267"/>
    </location>
</feature>
<dbReference type="Pfam" id="PF12833">
    <property type="entry name" value="HTH_18"/>
    <property type="match status" value="1"/>
</dbReference>
<dbReference type="GO" id="GO:0003700">
    <property type="term" value="F:DNA-binding transcription factor activity"/>
    <property type="evidence" value="ECO:0007669"/>
    <property type="project" value="InterPro"/>
</dbReference>
<reference evidence="5" key="1">
    <citation type="submission" date="2021-06" db="EMBL/GenBank/DDBJ databases">
        <authorList>
            <person name="Criscuolo A."/>
        </authorList>
    </citation>
    <scope>NUCLEOTIDE SEQUENCE</scope>
    <source>
        <strain evidence="5">CIP111600</strain>
    </source>
</reference>
<dbReference type="InterPro" id="IPR003313">
    <property type="entry name" value="AraC-bd"/>
</dbReference>
<proteinExistence type="predicted"/>
<keyword evidence="6" id="KW-1185">Reference proteome</keyword>
<dbReference type="PANTHER" id="PTHR43280">
    <property type="entry name" value="ARAC-FAMILY TRANSCRIPTIONAL REGULATOR"/>
    <property type="match status" value="1"/>
</dbReference>
<dbReference type="PROSITE" id="PS00041">
    <property type="entry name" value="HTH_ARAC_FAMILY_1"/>
    <property type="match status" value="1"/>
</dbReference>
<keyword evidence="1" id="KW-0805">Transcription regulation</keyword>
<dbReference type="PROSITE" id="PS01124">
    <property type="entry name" value="HTH_ARAC_FAMILY_2"/>
    <property type="match status" value="1"/>
</dbReference>
<dbReference type="GO" id="GO:0043565">
    <property type="term" value="F:sequence-specific DNA binding"/>
    <property type="evidence" value="ECO:0007669"/>
    <property type="project" value="InterPro"/>
</dbReference>
<gene>
    <name evidence="5" type="primary">rhaS_23</name>
    <name evidence="5" type="ORF">PAESOLCIP111_03751</name>
</gene>
<dbReference type="Pfam" id="PF02311">
    <property type="entry name" value="AraC_binding"/>
    <property type="match status" value="1"/>
</dbReference>
<comment type="caution">
    <text evidence="5">The sequence shown here is derived from an EMBL/GenBank/DDBJ whole genome shotgun (WGS) entry which is preliminary data.</text>
</comment>
<keyword evidence="3" id="KW-0804">Transcription</keyword>
<evidence type="ECO:0000313" key="6">
    <source>
        <dbReference type="Proteomes" id="UP000693672"/>
    </source>
</evidence>
<dbReference type="SMART" id="SM00342">
    <property type="entry name" value="HTH_ARAC"/>
    <property type="match status" value="1"/>
</dbReference>
<dbReference type="AlphaFoldDB" id="A0A916K6L9"/>
<accession>A0A916K6L9</accession>
<dbReference type="InterPro" id="IPR018060">
    <property type="entry name" value="HTH_AraC"/>
</dbReference>
<evidence type="ECO:0000256" key="2">
    <source>
        <dbReference type="ARBA" id="ARBA00023125"/>
    </source>
</evidence>